<evidence type="ECO:0000313" key="2">
    <source>
        <dbReference type="Proteomes" id="UP001202328"/>
    </source>
</evidence>
<dbReference type="InterPro" id="IPR012340">
    <property type="entry name" value="NA-bd_OB-fold"/>
</dbReference>
<dbReference type="Gene3D" id="2.40.50.140">
    <property type="entry name" value="Nucleic acid-binding proteins"/>
    <property type="match status" value="1"/>
</dbReference>
<accession>A0AAD4X6B2</accession>
<reference evidence="1" key="1">
    <citation type="submission" date="2022-04" db="EMBL/GenBank/DDBJ databases">
        <title>A functionally conserved STORR gene fusion in Papaver species that diverged 16.8 million years ago.</title>
        <authorList>
            <person name="Catania T."/>
        </authorList>
    </citation>
    <scope>NUCLEOTIDE SEQUENCE</scope>
    <source>
        <strain evidence="1">S-188037</strain>
    </source>
</reference>
<comment type="caution">
    <text evidence="1">The sequence shown here is derived from an EMBL/GenBank/DDBJ whole genome shotgun (WGS) entry which is preliminary data.</text>
</comment>
<keyword evidence="2" id="KW-1185">Reference proteome</keyword>
<proteinExistence type="predicted"/>
<protein>
    <submittedName>
        <fullName evidence="1">Uncharacterized protein</fullName>
    </submittedName>
</protein>
<dbReference type="EMBL" id="JAJJMB010015535">
    <property type="protein sequence ID" value="KAI3853763.1"/>
    <property type="molecule type" value="Genomic_DNA"/>
</dbReference>
<evidence type="ECO:0000313" key="1">
    <source>
        <dbReference type="EMBL" id="KAI3853763.1"/>
    </source>
</evidence>
<dbReference type="AlphaFoldDB" id="A0AAD4X6B2"/>
<sequence length="65" mass="7594">MLWSLQTLWRGENPVFQNDKDSQIEKDVEVRFKVLDTRWIKSEMEFWILGSLGGDYLGPICTGES</sequence>
<gene>
    <name evidence="1" type="ORF">MKW98_025280</name>
</gene>
<name>A0AAD4X6B2_9MAGN</name>
<dbReference type="Proteomes" id="UP001202328">
    <property type="component" value="Unassembled WGS sequence"/>
</dbReference>
<organism evidence="1 2">
    <name type="scientific">Papaver atlanticum</name>
    <dbReference type="NCBI Taxonomy" id="357466"/>
    <lineage>
        <taxon>Eukaryota</taxon>
        <taxon>Viridiplantae</taxon>
        <taxon>Streptophyta</taxon>
        <taxon>Embryophyta</taxon>
        <taxon>Tracheophyta</taxon>
        <taxon>Spermatophyta</taxon>
        <taxon>Magnoliopsida</taxon>
        <taxon>Ranunculales</taxon>
        <taxon>Papaveraceae</taxon>
        <taxon>Papaveroideae</taxon>
        <taxon>Papaver</taxon>
    </lineage>
</organism>